<sequence length="1018" mass="113529">MSHATAFELSTPYNRHVYNYERYDAMLNAVVPLVPTRPPPRSSGRAQAKSLSGASTPEAGAPGVRRDTGKSSKRHTLLLPQISTPDENNATTTFITHLRQKTDAEELRPPSPFEDERDEATAVDHDNYFGLDALSRFWRMFQRQETNARTKRPRPRSARTTYLQRLQQLHRCPEPMGIIRKSELPTVDLHAYAMGSEAATAMGASLALVPSIETLNLASNRISDAAASDVIASMAASTTLRALDFAANDLGLQAAKALATLLGSTKTLTSINLAHNKLNSRAIGVRSLDQNAVADRPSFVALKKSPTVTQLNISENAFSTPGMLAIAKLLEESAKIEELYLSWNKIRGIGAQRIVEAIGFHNSLRVLDLSWNSLNSCAHHTVATALATALANNKVLVHLDLSNNGLDVDDCTILSNALVANHTILGLHMVGNQGYVDARGFLVPSTEPMHLQAQHKVSSIAEYERYQGTDESAYEHFWLCVDRQCWLCGRWSEYRFVWTPPHSIDPKAKVQLHLSIDDWVGDSMSLAANDTYLLYRMLPPGKTQYFITVSTDVLASSSVASSGGTRTVRQFYTMKDKRASRILRQPGDDDIFGTLHYANYIAMSRSDDANPCRATMPRPGSNVVKALKWDIKKSVFASRAKESPSKAYVDTDMLVTKAFLVDFKHCKIDRIVRDALRKKELETIGAVYFRVISNLYRTYCNRGVPSRGTAMDTISISWAGFLEFINDSKLVDESSERCKMSDMDNVFVAANLEVTDEAKQQDNPDRSLTRFEFLECIIRIAINKYATGKNALCETPAQAFEKLMQEHLVAMTPQDSNEFRTNYLYTEAVSDCLVEYVVMLKDLYQDNSGKYCKVGDVKGMAIQEFIDLLERFNVFDDKFKVRDVREPFFASKMMTLDEMASTSQRRIIYFTDFLELLLRVALLRYPPASESVPDAVHSLEQLFVEHFCAKDQLVSAFRSSAEKAMAARLLTTPPGSAHDDPKGASPRSRGSRRTSRKTLAVLAIMSSDIGDSKRQPSR</sequence>
<evidence type="ECO:0000313" key="2">
    <source>
        <dbReference type="EMBL" id="KDO19996.1"/>
    </source>
</evidence>
<protein>
    <submittedName>
        <fullName evidence="2">Uncharacterized protein</fullName>
    </submittedName>
</protein>
<dbReference type="PANTHER" id="PTHR24114:SF2">
    <property type="entry name" value="F-BOX DOMAIN-CONTAINING PROTEIN-RELATED"/>
    <property type="match status" value="1"/>
</dbReference>
<feature type="region of interest" description="Disordered" evidence="1">
    <location>
        <begin position="971"/>
        <end position="997"/>
    </location>
</feature>
<evidence type="ECO:0000313" key="3">
    <source>
        <dbReference type="Proteomes" id="UP000030745"/>
    </source>
</evidence>
<organism evidence="2 3">
    <name type="scientific">Saprolegnia parasitica (strain CBS 223.65)</name>
    <dbReference type="NCBI Taxonomy" id="695850"/>
    <lineage>
        <taxon>Eukaryota</taxon>
        <taxon>Sar</taxon>
        <taxon>Stramenopiles</taxon>
        <taxon>Oomycota</taxon>
        <taxon>Saprolegniomycetes</taxon>
        <taxon>Saprolegniales</taxon>
        <taxon>Saprolegniaceae</taxon>
        <taxon>Saprolegnia</taxon>
    </lineage>
</organism>
<reference evidence="2 3" key="1">
    <citation type="journal article" date="2013" name="PLoS Genet.">
        <title>Distinctive expansion of potential virulence genes in the genome of the oomycete fish pathogen Saprolegnia parasitica.</title>
        <authorList>
            <person name="Jiang R.H."/>
            <person name="de Bruijn I."/>
            <person name="Haas B.J."/>
            <person name="Belmonte R."/>
            <person name="Lobach L."/>
            <person name="Christie J."/>
            <person name="van den Ackerveken G."/>
            <person name="Bottin A."/>
            <person name="Bulone V."/>
            <person name="Diaz-Moreno S.M."/>
            <person name="Dumas B."/>
            <person name="Fan L."/>
            <person name="Gaulin E."/>
            <person name="Govers F."/>
            <person name="Grenville-Briggs L.J."/>
            <person name="Horner N.R."/>
            <person name="Levin J.Z."/>
            <person name="Mammella M."/>
            <person name="Meijer H.J."/>
            <person name="Morris P."/>
            <person name="Nusbaum C."/>
            <person name="Oome S."/>
            <person name="Phillips A.J."/>
            <person name="van Rooyen D."/>
            <person name="Rzeszutek E."/>
            <person name="Saraiva M."/>
            <person name="Secombes C.J."/>
            <person name="Seidl M.F."/>
            <person name="Snel B."/>
            <person name="Stassen J.H."/>
            <person name="Sykes S."/>
            <person name="Tripathy S."/>
            <person name="van den Berg H."/>
            <person name="Vega-Arreguin J.C."/>
            <person name="Wawra S."/>
            <person name="Young S.K."/>
            <person name="Zeng Q."/>
            <person name="Dieguez-Uribeondo J."/>
            <person name="Russ C."/>
            <person name="Tyler B.M."/>
            <person name="van West P."/>
        </authorList>
    </citation>
    <scope>NUCLEOTIDE SEQUENCE [LARGE SCALE GENOMIC DNA]</scope>
    <source>
        <strain evidence="2 3">CBS 223.65</strain>
    </source>
</reference>
<dbReference type="InterPro" id="IPR032675">
    <property type="entry name" value="LRR_dom_sf"/>
</dbReference>
<gene>
    <name evidence="2" type="ORF">SPRG_14576</name>
</gene>
<dbReference type="VEuPathDB" id="FungiDB:SPRG_14576"/>
<feature type="region of interest" description="Disordered" evidence="1">
    <location>
        <begin position="36"/>
        <end position="73"/>
    </location>
</feature>
<dbReference type="SUPFAM" id="SSF52047">
    <property type="entry name" value="RNI-like"/>
    <property type="match status" value="1"/>
</dbReference>
<dbReference type="EMBL" id="KK583327">
    <property type="protein sequence ID" value="KDO19996.1"/>
    <property type="molecule type" value="Genomic_DNA"/>
</dbReference>
<dbReference type="OMA" id="MDYTIRI"/>
<dbReference type="Pfam" id="PF13516">
    <property type="entry name" value="LRR_6"/>
    <property type="match status" value="4"/>
</dbReference>
<dbReference type="Proteomes" id="UP000030745">
    <property type="component" value="Unassembled WGS sequence"/>
</dbReference>
<dbReference type="KEGG" id="spar:SPRG_14576"/>
<dbReference type="AlphaFoldDB" id="A0A067C096"/>
<dbReference type="OrthoDB" id="120976at2759"/>
<dbReference type="InterPro" id="IPR052394">
    <property type="entry name" value="LRR-containing"/>
</dbReference>
<dbReference type="PANTHER" id="PTHR24114">
    <property type="entry name" value="LEUCINE RICH REPEAT FAMILY PROTEIN"/>
    <property type="match status" value="1"/>
</dbReference>
<dbReference type="Gene3D" id="3.80.10.10">
    <property type="entry name" value="Ribonuclease Inhibitor"/>
    <property type="match status" value="3"/>
</dbReference>
<accession>A0A067C096</accession>
<evidence type="ECO:0000256" key="1">
    <source>
        <dbReference type="SAM" id="MobiDB-lite"/>
    </source>
</evidence>
<dbReference type="GeneID" id="24136373"/>
<dbReference type="InterPro" id="IPR001611">
    <property type="entry name" value="Leu-rich_rpt"/>
</dbReference>
<dbReference type="RefSeq" id="XP_012209299.1">
    <property type="nucleotide sequence ID" value="XM_012353909.1"/>
</dbReference>
<name>A0A067C096_SAPPC</name>
<proteinExistence type="predicted"/>
<dbReference type="SMART" id="SM00368">
    <property type="entry name" value="LRR_RI"/>
    <property type="match status" value="6"/>
</dbReference>
<keyword evidence="3" id="KW-1185">Reference proteome</keyword>